<dbReference type="AlphaFoldDB" id="A0A4R2RXI5"/>
<evidence type="ECO:0000313" key="3">
    <source>
        <dbReference type="EMBL" id="TCP69227.1"/>
    </source>
</evidence>
<protein>
    <submittedName>
        <fullName evidence="3">von Willebrand factor type A domain-containing protein</fullName>
    </submittedName>
</protein>
<accession>A0A4R2RXI5</accession>
<evidence type="ECO:0000256" key="1">
    <source>
        <dbReference type="SAM" id="SignalP"/>
    </source>
</evidence>
<dbReference type="SUPFAM" id="SSF53300">
    <property type="entry name" value="vWA-like"/>
    <property type="match status" value="1"/>
</dbReference>
<reference evidence="3 4" key="1">
    <citation type="submission" date="2019-03" db="EMBL/GenBank/DDBJ databases">
        <title>Genomic Encyclopedia of Type Strains, Phase IV (KMG-IV): sequencing the most valuable type-strain genomes for metagenomic binning, comparative biology and taxonomic classification.</title>
        <authorList>
            <person name="Goeker M."/>
        </authorList>
    </citation>
    <scope>NUCLEOTIDE SEQUENCE [LARGE SCALE GENOMIC DNA]</scope>
    <source>
        <strain evidence="3 4">DSM 46831</strain>
    </source>
</reference>
<dbReference type="RefSeq" id="WP_243649446.1">
    <property type="nucleotide sequence ID" value="NZ_SLXV01000011.1"/>
</dbReference>
<dbReference type="Proteomes" id="UP000294746">
    <property type="component" value="Unassembled WGS sequence"/>
</dbReference>
<keyword evidence="4" id="KW-1185">Reference proteome</keyword>
<organism evidence="3 4">
    <name type="scientific">Baia soyae</name>
    <dbReference type="NCBI Taxonomy" id="1544746"/>
    <lineage>
        <taxon>Bacteria</taxon>
        <taxon>Bacillati</taxon>
        <taxon>Bacillota</taxon>
        <taxon>Bacilli</taxon>
        <taxon>Bacillales</taxon>
        <taxon>Thermoactinomycetaceae</taxon>
        <taxon>Baia</taxon>
    </lineage>
</organism>
<name>A0A4R2RXI5_9BACL</name>
<feature type="domain" description="VWFA" evidence="2">
    <location>
        <begin position="145"/>
        <end position="192"/>
    </location>
</feature>
<sequence>MKHTYKLFLTLLCTMLVLPGCSLLGQQSDKQKPEKKQEITYKPPKPLTKWEEIVKDDGKGIYAADRYDMDAVWKELDKVKEGLTVEEYYAEVLRLVGDSYNQEEKQFEEIKARKYQEPELLTLDPQSPDAQKKVQELSQEPKQNVVILLDASGSMNGTVEGQKKMELAKSAVNRFVAKLSPNTNLTLRVYGHKGSNDKNGKDVSCQSTEAIYGPKPYESSFQSFTR</sequence>
<evidence type="ECO:0000259" key="2">
    <source>
        <dbReference type="Pfam" id="PF13519"/>
    </source>
</evidence>
<proteinExistence type="predicted"/>
<keyword evidence="1" id="KW-0732">Signal</keyword>
<feature type="signal peptide" evidence="1">
    <location>
        <begin position="1"/>
        <end position="24"/>
    </location>
</feature>
<dbReference type="EMBL" id="SLXV01000011">
    <property type="protein sequence ID" value="TCP69227.1"/>
    <property type="molecule type" value="Genomic_DNA"/>
</dbReference>
<dbReference type="InterPro" id="IPR036465">
    <property type="entry name" value="vWFA_dom_sf"/>
</dbReference>
<feature type="chain" id="PRO_5039718491" evidence="1">
    <location>
        <begin position="25"/>
        <end position="226"/>
    </location>
</feature>
<gene>
    <name evidence="3" type="ORF">EDD57_11124</name>
</gene>
<dbReference type="Pfam" id="PF13519">
    <property type="entry name" value="VWA_2"/>
    <property type="match status" value="1"/>
</dbReference>
<comment type="caution">
    <text evidence="3">The sequence shown here is derived from an EMBL/GenBank/DDBJ whole genome shotgun (WGS) entry which is preliminary data.</text>
</comment>
<dbReference type="Gene3D" id="3.40.50.410">
    <property type="entry name" value="von Willebrand factor, type A domain"/>
    <property type="match status" value="1"/>
</dbReference>
<dbReference type="InterPro" id="IPR002035">
    <property type="entry name" value="VWF_A"/>
</dbReference>
<evidence type="ECO:0000313" key="4">
    <source>
        <dbReference type="Proteomes" id="UP000294746"/>
    </source>
</evidence>